<evidence type="ECO:0000313" key="3">
    <source>
        <dbReference type="EMBL" id="SFC45223.1"/>
    </source>
</evidence>
<dbReference type="OrthoDB" id="606851at2"/>
<accession>A0A1I1JH00</accession>
<feature type="domain" description="Outer membrane protein beta-barrel" evidence="2">
    <location>
        <begin position="397"/>
        <end position="787"/>
    </location>
</feature>
<feature type="chain" id="PRO_5011446751" evidence="1">
    <location>
        <begin position="29"/>
        <end position="799"/>
    </location>
</feature>
<evidence type="ECO:0000259" key="2">
    <source>
        <dbReference type="Pfam" id="PF14905"/>
    </source>
</evidence>
<dbReference type="InterPro" id="IPR041700">
    <property type="entry name" value="OMP_b-brl_3"/>
</dbReference>
<dbReference type="InterPro" id="IPR008969">
    <property type="entry name" value="CarboxyPept-like_regulatory"/>
</dbReference>
<keyword evidence="1" id="KW-0732">Signal</keyword>
<organism evidence="3 4">
    <name type="scientific">Parapedobacter composti</name>
    <dbReference type="NCBI Taxonomy" id="623281"/>
    <lineage>
        <taxon>Bacteria</taxon>
        <taxon>Pseudomonadati</taxon>
        <taxon>Bacteroidota</taxon>
        <taxon>Sphingobacteriia</taxon>
        <taxon>Sphingobacteriales</taxon>
        <taxon>Sphingobacteriaceae</taxon>
        <taxon>Parapedobacter</taxon>
    </lineage>
</organism>
<evidence type="ECO:0000256" key="1">
    <source>
        <dbReference type="SAM" id="SignalP"/>
    </source>
</evidence>
<dbReference type="SUPFAM" id="SSF49464">
    <property type="entry name" value="Carboxypeptidase regulatory domain-like"/>
    <property type="match status" value="1"/>
</dbReference>
<dbReference type="SUPFAM" id="SSF56935">
    <property type="entry name" value="Porins"/>
    <property type="match status" value="1"/>
</dbReference>
<dbReference type="RefSeq" id="WP_090973925.1">
    <property type="nucleotide sequence ID" value="NZ_FOLL01000011.1"/>
</dbReference>
<keyword evidence="4" id="KW-1185">Reference proteome</keyword>
<dbReference type="AlphaFoldDB" id="A0A1I1JH00"/>
<feature type="signal peptide" evidence="1">
    <location>
        <begin position="1"/>
        <end position="28"/>
    </location>
</feature>
<proteinExistence type="predicted"/>
<dbReference type="STRING" id="623281.SAMN05421747_11190"/>
<gene>
    <name evidence="3" type="ORF">SAMN05421747_11190</name>
</gene>
<dbReference type="PANTHER" id="PTHR40980">
    <property type="entry name" value="PLUG DOMAIN-CONTAINING PROTEIN"/>
    <property type="match status" value="1"/>
</dbReference>
<sequence>MKIYVFYRLFTVAAITAVVLAPVYGQHAGQLQGVVKDRQTGQVIEGVTASLRESQQRAKSDGNGVFVFDALPFGEYTIQLSSIGYSTRTLNPILISASKRTADLGEVFLDAVQNKLDEVVITPDPPMVEFGADTITFNASQSMMAEGSAASDMLKSVPMVDVDIDGNPTIAGMLNTRIFINGKPADFTAETIADLMNVLPADMIAKVEVVTNPDVRYAADGDGIINIVLKKGIKLGLTGSASVTAGTLNNYNGSTYVAYRGDSLSINTGYGYRYGTRVTTAAVSRRNFSAGEDTPNSFIDQWSADRNHQQGHNLNTSIDWDATSNQNLTVMANVNATNQTSLADMDDYRLNAEGVQREFRTQRNDRGVKGLNYKINAQYTAKLRGKNERLEAGLVAFSNSRQQDRAILREIERANGTEVDPFNQYMGNLIGNNRLEMNIDYRRSVGQWSTVSFGAQGSFASNDNNQSVTVYDYALGMDAVNAALSNRFRYRETIYATYASYQLRTQTRWSFRAGLRAEGTYLTLTERLDEHADIRPYVNFFPNLSINKVVAKKHRFGLSYSMRLMRPREHMLNPLINDTNPANVSFGNPGLRPAFSHRYQLSYGVATKQWSFTPRLSYAATGDLIERFRISADSVTFLNLASRNELTLNLVGSYKQGKNLTLNWGALISRVDYHSPAALVEHRTGWNRRGNIGASFSLPKRISAECRITYTDRMLSQGRRRSTATADFGVRKAFLNNRLLVRLMATDPFTDQNTMEYIDGITASGATYFQENDRVLRTRNYRLGLSYRFMNAGTSKRGL</sequence>
<dbReference type="Pfam" id="PF13620">
    <property type="entry name" value="CarboxypepD_reg"/>
    <property type="match status" value="1"/>
</dbReference>
<dbReference type="Gene3D" id="2.60.40.1120">
    <property type="entry name" value="Carboxypeptidase-like, regulatory domain"/>
    <property type="match status" value="1"/>
</dbReference>
<protein>
    <submittedName>
        <fullName evidence="3">Outer membrane receptor proteins, mostly Fe transport</fullName>
    </submittedName>
</protein>
<dbReference type="EMBL" id="FOLL01000011">
    <property type="protein sequence ID" value="SFC45223.1"/>
    <property type="molecule type" value="Genomic_DNA"/>
</dbReference>
<dbReference type="Pfam" id="PF14905">
    <property type="entry name" value="OMP_b-brl_3"/>
    <property type="match status" value="1"/>
</dbReference>
<evidence type="ECO:0000313" key="4">
    <source>
        <dbReference type="Proteomes" id="UP000199577"/>
    </source>
</evidence>
<reference evidence="3 4" key="1">
    <citation type="submission" date="2016-10" db="EMBL/GenBank/DDBJ databases">
        <authorList>
            <person name="de Groot N.N."/>
        </authorList>
    </citation>
    <scope>NUCLEOTIDE SEQUENCE [LARGE SCALE GENOMIC DNA]</scope>
    <source>
        <strain evidence="3 4">DSM 22900</strain>
    </source>
</reference>
<keyword evidence="3" id="KW-0675">Receptor</keyword>
<dbReference type="PANTHER" id="PTHR40980:SF4">
    <property type="entry name" value="TONB-DEPENDENT RECEPTOR-LIKE BETA-BARREL DOMAIN-CONTAINING PROTEIN"/>
    <property type="match status" value="1"/>
</dbReference>
<dbReference type="Proteomes" id="UP000199577">
    <property type="component" value="Unassembled WGS sequence"/>
</dbReference>
<name>A0A1I1JH00_9SPHI</name>